<protein>
    <submittedName>
        <fullName evidence="1">Uncharacterized protein</fullName>
    </submittedName>
</protein>
<dbReference type="AlphaFoldDB" id="A0A0P0RHN7"/>
<evidence type="ECO:0000313" key="2">
    <source>
        <dbReference type="Proteomes" id="UP000019146"/>
    </source>
</evidence>
<dbReference type="EMBL" id="CP012747">
    <property type="protein sequence ID" value="ALL68217.1"/>
    <property type="molecule type" value="Genomic_DNA"/>
</dbReference>
<dbReference type="KEGG" id="bcai:K788_00003820"/>
<name>A0A0P0RHN7_9BURK</name>
<gene>
    <name evidence="1" type="ORF">K788_00003820</name>
</gene>
<dbReference type="Proteomes" id="UP000019146">
    <property type="component" value="Chromosome 2"/>
</dbReference>
<sequence length="42" mass="4573">MGEPFIIGDGNQGSDYLIEGDQLHGRNEAIRCFLSLSAAYIT</sequence>
<evidence type="ECO:0000313" key="1">
    <source>
        <dbReference type="EMBL" id="ALL68217.1"/>
    </source>
</evidence>
<proteinExistence type="predicted"/>
<reference evidence="1 2" key="1">
    <citation type="journal article" date="2014" name="Genome Announc.">
        <title>Draft Genome Sequence of the Haloacid-Degrading Burkholderia caribensis Strain MBA4.</title>
        <authorList>
            <person name="Pan Y."/>
            <person name="Kong K.F."/>
            <person name="Tsang J.S."/>
        </authorList>
    </citation>
    <scope>NUCLEOTIDE SEQUENCE [LARGE SCALE GENOMIC DNA]</scope>
    <source>
        <strain evidence="1 2">MBA4</strain>
    </source>
</reference>
<organism evidence="1 2">
    <name type="scientific">Paraburkholderia caribensis MBA4</name>
    <dbReference type="NCBI Taxonomy" id="1323664"/>
    <lineage>
        <taxon>Bacteria</taxon>
        <taxon>Pseudomonadati</taxon>
        <taxon>Pseudomonadota</taxon>
        <taxon>Betaproteobacteria</taxon>
        <taxon>Burkholderiales</taxon>
        <taxon>Burkholderiaceae</taxon>
        <taxon>Paraburkholderia</taxon>
    </lineage>
</organism>
<accession>A0A0P0RHN7</accession>